<dbReference type="Pfam" id="PF00561">
    <property type="entry name" value="Abhydrolase_1"/>
    <property type="match status" value="1"/>
</dbReference>
<keyword evidence="2" id="KW-0378">Hydrolase</keyword>
<dbReference type="SUPFAM" id="SSF53474">
    <property type="entry name" value="alpha/beta-Hydrolases"/>
    <property type="match status" value="1"/>
</dbReference>
<name>W0PI06_ADVMD</name>
<dbReference type="InterPro" id="IPR050228">
    <property type="entry name" value="Carboxylesterase_BioH"/>
</dbReference>
<dbReference type="CDD" id="cd12808">
    <property type="entry name" value="Esterase_713_like-1"/>
    <property type="match status" value="1"/>
</dbReference>
<feature type="domain" description="AB hydrolase-1" evidence="1">
    <location>
        <begin position="84"/>
        <end position="251"/>
    </location>
</feature>
<evidence type="ECO:0000259" key="1">
    <source>
        <dbReference type="Pfam" id="PF00561"/>
    </source>
</evidence>
<dbReference type="AlphaFoldDB" id="W0PI06"/>
<dbReference type="STRING" id="1247726.MIM_c30210"/>
<dbReference type="EMBL" id="CP003915">
    <property type="protein sequence ID" value="AHG65085.1"/>
    <property type="molecule type" value="Genomic_DNA"/>
</dbReference>
<dbReference type="eggNOG" id="COG0400">
    <property type="taxonomic scope" value="Bacteria"/>
</dbReference>
<organism evidence="2 3">
    <name type="scientific">Advenella mimigardefordensis (strain DSM 17166 / LMG 22922 / DPN7)</name>
    <dbReference type="NCBI Taxonomy" id="1247726"/>
    <lineage>
        <taxon>Bacteria</taxon>
        <taxon>Pseudomonadati</taxon>
        <taxon>Pseudomonadota</taxon>
        <taxon>Betaproteobacteria</taxon>
        <taxon>Burkholderiales</taxon>
        <taxon>Alcaligenaceae</taxon>
    </lineage>
</organism>
<accession>W0PI06</accession>
<dbReference type="InterPro" id="IPR029058">
    <property type="entry name" value="AB_hydrolase_fold"/>
</dbReference>
<dbReference type="KEGG" id="amim:MIM_c30210"/>
<dbReference type="PANTHER" id="PTHR43194:SF5">
    <property type="entry name" value="PIMELOYL-[ACYL-CARRIER PROTEIN] METHYL ESTER ESTERASE"/>
    <property type="match status" value="1"/>
</dbReference>
<evidence type="ECO:0000313" key="2">
    <source>
        <dbReference type="EMBL" id="AHG65085.1"/>
    </source>
</evidence>
<dbReference type="PATRIC" id="fig|1247726.3.peg.3325"/>
<dbReference type="GO" id="GO:0016787">
    <property type="term" value="F:hydrolase activity"/>
    <property type="evidence" value="ECO:0007669"/>
    <property type="project" value="UniProtKB-KW"/>
</dbReference>
<dbReference type="PANTHER" id="PTHR43194">
    <property type="entry name" value="HYDROLASE ALPHA/BETA FOLD FAMILY"/>
    <property type="match status" value="1"/>
</dbReference>
<dbReference type="HOGENOM" id="CLU_038297_2_0_4"/>
<proteinExistence type="predicted"/>
<keyword evidence="3" id="KW-1185">Reference proteome</keyword>
<dbReference type="Proteomes" id="UP000019095">
    <property type="component" value="Chromosome"/>
</dbReference>
<sequence>MHDAGKHDKEIWMNEVTKKAAIGLRDMGSFHIGGRSVQLRDQPEYERVMSAGGEPVKINLNGTYSIEQMYVQYFLAEHPNGKSPLVLWHGGGMTGAAWETTPDGREGWVNYFIRHGWDVYVCDSVERGRSGFAPWPQIWPEKPVCQTVNDVYSRFRIGDRADSYDRDPTRRTAYPNTRFPLHAFDQFAKQMVPRWTHTNEAILSAFEALLNRLGVVNILCHSQAGPLALQLAARHPARVRTLVAIEPAGIPDKGLACYQTPTLMVLGDNMETDSRWQLLREKILTFCSSTPGTTVLSLPEAGIRGNSHVMMMDDNNQAIAELVDGWLKRRIT</sequence>
<gene>
    <name evidence="2" type="ORF">MIM_c30210</name>
</gene>
<reference evidence="2 3" key="1">
    <citation type="journal article" date="2014" name="Microbiology">
        <title>Unravelling the complete genome sequence of Advenella mimigardefordensis strain DPN7T and novel insights in the catabolism of the xenobiotic polythioester precursor 3,3'-dithiodipropionate.</title>
        <authorList>
            <person name="Wubbeler J.H."/>
            <person name="Hiessl S."/>
            <person name="Schuldes J."/>
            <person name="Thurmer A."/>
            <person name="Daniel R."/>
            <person name="Steinbuchel A."/>
        </authorList>
    </citation>
    <scope>NUCLEOTIDE SEQUENCE [LARGE SCALE GENOMIC DNA]</scope>
    <source>
        <strain evidence="3">DSM 17166 / LMG 22922 / DPN7</strain>
    </source>
</reference>
<dbReference type="Gene3D" id="3.40.50.1820">
    <property type="entry name" value="alpha/beta hydrolase"/>
    <property type="match status" value="1"/>
</dbReference>
<evidence type="ECO:0000313" key="3">
    <source>
        <dbReference type="Proteomes" id="UP000019095"/>
    </source>
</evidence>
<dbReference type="InterPro" id="IPR000073">
    <property type="entry name" value="AB_hydrolase_1"/>
</dbReference>
<protein>
    <submittedName>
        <fullName evidence="2">Alpha/beta hydrolase fold domain-containing protein</fullName>
    </submittedName>
</protein>